<name>A0A318TT99_9RHOB</name>
<organism evidence="1 2">
    <name type="scientific">Rhodobacter viridis</name>
    <dbReference type="NCBI Taxonomy" id="1054202"/>
    <lineage>
        <taxon>Bacteria</taxon>
        <taxon>Pseudomonadati</taxon>
        <taxon>Pseudomonadota</taxon>
        <taxon>Alphaproteobacteria</taxon>
        <taxon>Rhodobacterales</taxon>
        <taxon>Rhodobacter group</taxon>
        <taxon>Rhodobacter</taxon>
    </lineage>
</organism>
<dbReference type="AlphaFoldDB" id="A0A318TT99"/>
<dbReference type="RefSeq" id="WP_110806605.1">
    <property type="nucleotide sequence ID" value="NZ_QJTK01000014.1"/>
</dbReference>
<dbReference type="EMBL" id="QJTK01000014">
    <property type="protein sequence ID" value="PYF08066.1"/>
    <property type="molecule type" value="Genomic_DNA"/>
</dbReference>
<dbReference type="OrthoDB" id="9983675at2"/>
<protein>
    <submittedName>
        <fullName evidence="1">Uncharacterized protein</fullName>
    </submittedName>
</protein>
<dbReference type="Proteomes" id="UP000247727">
    <property type="component" value="Unassembled WGS sequence"/>
</dbReference>
<gene>
    <name evidence="1" type="ORF">C8J30_1141</name>
</gene>
<sequence length="139" mass="15691">MIYHRYAFDSDPFDDLAEHLEQVPILADAVLGIGAPGCVARFQNHSDQNLFYLACDENWLPHIERHGLDLVLPVDLPFGLATINSVIEQCSLHSRVNLLELYDIGFYSESDHEDFLMTVNGHAETVRCYPLEICDAVAE</sequence>
<accession>A0A318TT99</accession>
<comment type="caution">
    <text evidence="1">The sequence shown here is derived from an EMBL/GenBank/DDBJ whole genome shotgun (WGS) entry which is preliminary data.</text>
</comment>
<keyword evidence="2" id="KW-1185">Reference proteome</keyword>
<evidence type="ECO:0000313" key="2">
    <source>
        <dbReference type="Proteomes" id="UP000247727"/>
    </source>
</evidence>
<reference evidence="1 2" key="1">
    <citation type="submission" date="2018-06" db="EMBL/GenBank/DDBJ databases">
        <title>Genomic Encyclopedia of Type Strains, Phase III (KMG-III): the genomes of soil and plant-associated and newly described type strains.</title>
        <authorList>
            <person name="Whitman W."/>
        </authorList>
    </citation>
    <scope>NUCLEOTIDE SEQUENCE [LARGE SCALE GENOMIC DNA]</scope>
    <source>
        <strain evidence="1 2">JA737</strain>
    </source>
</reference>
<proteinExistence type="predicted"/>
<evidence type="ECO:0000313" key="1">
    <source>
        <dbReference type="EMBL" id="PYF08066.1"/>
    </source>
</evidence>